<organism evidence="2 3">
    <name type="scientific">Kribbella orskensis</name>
    <dbReference type="NCBI Taxonomy" id="2512216"/>
    <lineage>
        <taxon>Bacteria</taxon>
        <taxon>Bacillati</taxon>
        <taxon>Actinomycetota</taxon>
        <taxon>Actinomycetes</taxon>
        <taxon>Propionibacteriales</taxon>
        <taxon>Kribbellaceae</taxon>
        <taxon>Kribbella</taxon>
    </lineage>
</organism>
<proteinExistence type="predicted"/>
<keyword evidence="3" id="KW-1185">Reference proteome</keyword>
<dbReference type="EMBL" id="SLWM01000005">
    <property type="protein sequence ID" value="TCO24252.1"/>
    <property type="molecule type" value="Genomic_DNA"/>
</dbReference>
<protein>
    <submittedName>
        <fullName evidence="2">Uncharacterized protein</fullName>
    </submittedName>
</protein>
<evidence type="ECO:0000313" key="3">
    <source>
        <dbReference type="Proteomes" id="UP000295818"/>
    </source>
</evidence>
<accession>A0ABY2BLK0</accession>
<feature type="transmembrane region" description="Helical" evidence="1">
    <location>
        <begin position="26"/>
        <end position="42"/>
    </location>
</feature>
<name>A0ABY2BLK0_9ACTN</name>
<dbReference type="Proteomes" id="UP000295818">
    <property type="component" value="Unassembled WGS sequence"/>
</dbReference>
<keyword evidence="1" id="KW-1133">Transmembrane helix</keyword>
<gene>
    <name evidence="2" type="ORF">EV644_105285</name>
</gene>
<keyword evidence="1" id="KW-0472">Membrane</keyword>
<comment type="caution">
    <text evidence="2">The sequence shown here is derived from an EMBL/GenBank/DDBJ whole genome shotgun (WGS) entry which is preliminary data.</text>
</comment>
<evidence type="ECO:0000313" key="2">
    <source>
        <dbReference type="EMBL" id="TCO24252.1"/>
    </source>
</evidence>
<sequence>MRDIILPALVIAYPLQISTKRLRDRLDLLIVLAAGVLFLLFARTTVDWHEFPPWLWLIGLGLFAVAVALTGRAWPHLTWLSSKRPQLPPSQPPSNW</sequence>
<feature type="transmembrane region" description="Helical" evidence="1">
    <location>
        <begin position="54"/>
        <end position="74"/>
    </location>
</feature>
<dbReference type="RefSeq" id="WP_241998260.1">
    <property type="nucleotide sequence ID" value="NZ_SLWM01000005.1"/>
</dbReference>
<keyword evidence="1" id="KW-0812">Transmembrane</keyword>
<evidence type="ECO:0000256" key="1">
    <source>
        <dbReference type="SAM" id="Phobius"/>
    </source>
</evidence>
<reference evidence="2 3" key="1">
    <citation type="journal article" date="2015" name="Stand. Genomic Sci.">
        <title>Genomic Encyclopedia of Bacterial and Archaeal Type Strains, Phase III: the genomes of soil and plant-associated and newly described type strains.</title>
        <authorList>
            <person name="Whitman W.B."/>
            <person name="Woyke T."/>
            <person name="Klenk H.P."/>
            <person name="Zhou Y."/>
            <person name="Lilburn T.G."/>
            <person name="Beck B.J."/>
            <person name="De Vos P."/>
            <person name="Vandamme P."/>
            <person name="Eisen J.A."/>
            <person name="Garrity G."/>
            <person name="Hugenholtz P."/>
            <person name="Kyrpides N.C."/>
        </authorList>
    </citation>
    <scope>NUCLEOTIDE SEQUENCE [LARGE SCALE GENOMIC DNA]</scope>
    <source>
        <strain evidence="2 3">VKM Ac-2538</strain>
    </source>
</reference>